<dbReference type="PANTHER" id="PTHR37329:SF1">
    <property type="entry name" value="KINETOCHORE PROTEIN SOS7"/>
    <property type="match status" value="1"/>
</dbReference>
<gene>
    <name evidence="2" type="ORF">M427DRAFT_54503</name>
</gene>
<dbReference type="Proteomes" id="UP000070544">
    <property type="component" value="Unassembled WGS sequence"/>
</dbReference>
<name>A0A139ALJ6_GONPJ</name>
<dbReference type="AlphaFoldDB" id="A0A139ALJ6"/>
<dbReference type="GO" id="GO:0000776">
    <property type="term" value="C:kinetochore"/>
    <property type="evidence" value="ECO:0007669"/>
    <property type="project" value="InterPro"/>
</dbReference>
<accession>A0A139ALJ6</accession>
<dbReference type="PANTHER" id="PTHR37329">
    <property type="entry name" value="KINETOCHORE PROTEIN SOS7"/>
    <property type="match status" value="1"/>
</dbReference>
<keyword evidence="3" id="KW-1185">Reference proteome</keyword>
<dbReference type="GO" id="GO:0051315">
    <property type="term" value="P:attachment of mitotic spindle microtubules to kinetochore"/>
    <property type="evidence" value="ECO:0007669"/>
    <property type="project" value="TreeGrafter"/>
</dbReference>
<evidence type="ECO:0000313" key="3">
    <source>
        <dbReference type="Proteomes" id="UP000070544"/>
    </source>
</evidence>
<dbReference type="EMBL" id="KQ965746">
    <property type="protein sequence ID" value="KXS17568.1"/>
    <property type="molecule type" value="Genomic_DNA"/>
</dbReference>
<feature type="coiled-coil region" evidence="1">
    <location>
        <begin position="100"/>
        <end position="176"/>
    </location>
</feature>
<dbReference type="GO" id="GO:0034501">
    <property type="term" value="P:protein localization to kinetochore"/>
    <property type="evidence" value="ECO:0007669"/>
    <property type="project" value="InterPro"/>
</dbReference>
<sequence length="470" mass="53243">MGESDDVRQMSYDQVIAEIAKIKNFPALVKKPMSVFESALPMLQQAHPQIRTPRHVLEVLKHQRKRFDQLGRTWVDLETKNSVYTMIMSEHVPDATHEQLASAERTLQDARAGREEHERELQSVVDEILHLAQSGYEDSIKMEDDVGTLYALAKSNRQIEDKMREIEAELQLEESKHTAQVQSIQTGTSARDVETSSIARECELLEAQLAAQMEANERARTRLAASRLERDAAVAEARRIEEASSGVDVQVDELGAWYKEMHDVLAHLVGITAVHVRAANAVEVVFPSYESEREWRMHVLVAAPGVESNNVDRSVEVHVQEFPAPLDDILDDVNTFFADGSAPRALSRRQRRDEALPRVVNEVVRRVRRWEARQAELARIEQARTWRVSAEDAVSGCKVTLTALGGRHEVLTFWLDWDYPKSAGCTELHDVRVRGLSDVAAKQRYRELIVQSEAMTLTEMLELIGGVMQE</sequence>
<organism evidence="2 3">
    <name type="scientific">Gonapodya prolifera (strain JEL478)</name>
    <name type="common">Monoblepharis prolifera</name>
    <dbReference type="NCBI Taxonomy" id="1344416"/>
    <lineage>
        <taxon>Eukaryota</taxon>
        <taxon>Fungi</taxon>
        <taxon>Fungi incertae sedis</taxon>
        <taxon>Chytridiomycota</taxon>
        <taxon>Chytridiomycota incertae sedis</taxon>
        <taxon>Monoblepharidomycetes</taxon>
        <taxon>Monoblepharidales</taxon>
        <taxon>Gonapodyaceae</taxon>
        <taxon>Gonapodya</taxon>
    </lineage>
</organism>
<evidence type="ECO:0000256" key="1">
    <source>
        <dbReference type="SAM" id="Coils"/>
    </source>
</evidence>
<proteinExistence type="predicted"/>
<dbReference type="InterPro" id="IPR037475">
    <property type="entry name" value="Sos7"/>
</dbReference>
<reference evidence="2 3" key="1">
    <citation type="journal article" date="2015" name="Genome Biol. Evol.">
        <title>Phylogenomic analyses indicate that early fungi evolved digesting cell walls of algal ancestors of land plants.</title>
        <authorList>
            <person name="Chang Y."/>
            <person name="Wang S."/>
            <person name="Sekimoto S."/>
            <person name="Aerts A.L."/>
            <person name="Choi C."/>
            <person name="Clum A."/>
            <person name="LaButti K.M."/>
            <person name="Lindquist E.A."/>
            <person name="Yee Ngan C."/>
            <person name="Ohm R.A."/>
            <person name="Salamov A.A."/>
            <person name="Grigoriev I.V."/>
            <person name="Spatafora J.W."/>
            <person name="Berbee M.L."/>
        </authorList>
    </citation>
    <scope>NUCLEOTIDE SEQUENCE [LARGE SCALE GENOMIC DNA]</scope>
    <source>
        <strain evidence="2 3">JEL478</strain>
    </source>
</reference>
<keyword evidence="1" id="KW-0175">Coiled coil</keyword>
<evidence type="ECO:0000313" key="2">
    <source>
        <dbReference type="EMBL" id="KXS17568.1"/>
    </source>
</evidence>
<protein>
    <submittedName>
        <fullName evidence="2">Uncharacterized protein</fullName>
    </submittedName>
</protein>